<feature type="compositionally biased region" description="Basic and acidic residues" evidence="1">
    <location>
        <begin position="758"/>
        <end position="773"/>
    </location>
</feature>
<feature type="region of interest" description="Disordered" evidence="1">
    <location>
        <begin position="1"/>
        <end position="66"/>
    </location>
</feature>
<dbReference type="EMBL" id="QWIP01000261">
    <property type="protein sequence ID" value="RMY67746.1"/>
    <property type="molecule type" value="Genomic_DNA"/>
</dbReference>
<feature type="compositionally biased region" description="Polar residues" evidence="1">
    <location>
        <begin position="22"/>
        <end position="40"/>
    </location>
</feature>
<feature type="compositionally biased region" description="Polar residues" evidence="1">
    <location>
        <begin position="270"/>
        <end position="284"/>
    </location>
</feature>
<proteinExistence type="predicted"/>
<evidence type="ECO:0000313" key="2">
    <source>
        <dbReference type="EMBL" id="RMY67746.1"/>
    </source>
</evidence>
<feature type="region of interest" description="Disordered" evidence="1">
    <location>
        <begin position="1313"/>
        <end position="1374"/>
    </location>
</feature>
<feature type="compositionally biased region" description="Polar residues" evidence="1">
    <location>
        <begin position="682"/>
        <end position="698"/>
    </location>
</feature>
<feature type="compositionally biased region" description="Polar residues" evidence="1">
    <location>
        <begin position="809"/>
        <end position="832"/>
    </location>
</feature>
<comment type="caution">
    <text evidence="2">The sequence shown here is derived from an EMBL/GenBank/DDBJ whole genome shotgun (WGS) entry which is preliminary data.</text>
</comment>
<sequence length="1685" mass="183609">MPDSSLASSHALKGGTMPFSDPVSSVSGRNSRASNVSAMTGNMAASVRSGGSAAGPSRANNDTLSNTGVLSMLKTGTDTGDIGDLSFNRGRLPAQLAMPRATHQRRTHAPRPSAGSSTHNYPTGNSSHHYAASQTSRISDSTSYARRGSFTSMQSMPPSLPPNNMGKAPLQMPPPTLDRSARDSRSYSLTSALPTGQLPRQRSAMSLKSDGGPRHGSRLQPGHPPLPENRPPYVYPTRLKRPGYRSPSPALSELSAGLVLPPPPPHQRRGQTPMQRPQPQTYNSDYGGPYSMDPSHLNVRPPPRSMNVSLVSAYEQPQFGYQQSGAMRSAPAVHQMPPVPPHPSQRSGQYPLHGQPYQTAHQGYNPYGRSQYGPPRTGYPPHAQPMHYQGQPYHAHRGPPLQTNMAPMAHSVFHNAARMARNLPQRTDTPLTDVGAPSLDPPSSGTAPSSSNPPTPKDQTSSQVVVDPIFIDPALTDLPDSSSEPVLPAKYFEYADGLTKSVEEVDMEIPHPSVPPTGFVQRVKAMLESKAATEVAAMREAERNQVIHATAHVIMDQSMTEEPTEFNEVHELAANETPRFTLIEEFEAPVELPASPVKLPELSGSSPVSKQRLTRDMVKAELSPTSTADEPSTRIELPAESTTDKDISYYIKHQKQPSKAKANIVDTTEAPKAAQNELLATPTIQRQDSTSDSAVNGTTNEAAAISGIDYALRFSMPVDTTTSTSEETQSQDPFMLDADTITMEHQRSKDPNPQPQAKTEDRKEPETPAHLKDPVSPLSPSELVNRSSAVSPLQTQTLGIDETLKLGTSTVQAETTSDLDSSALEATTSSTDALPPPTPRTPKTYSKSVQLPSSPPPTETPSTNRYSLPQDLSAVGGETTTNTNSDMITDIAVRFSLPNTTMSIAKPQIVTIPPTSSPEREEAPPSPAEPELTNALSTKAEKKSARRNSVTFADQVVPLTIKKPEHKRDMRHVMEGAVNKGKSIMRRTSPLEESTNSTISRDSTTELRFPGPGRFGSTHLPGLKEESIEDMSINEQSKRSSSRLNEPHQLALPARIAAVKAMQERRLQESADKARARRAARKHNRPFAEIRDLPSLKFSQMDLIDRLNEALEIDVKESKSMELIRRPREFSGIYCPSPQRPQSTEPLRDRYMSFFSKPEEFSFFEESDDEDEHEVGPLAVRSVPTVEVQESTKVDVVEEEMPGSRPLSPEDFLNVATQINRLSIPSVTGLSDRLTSLLPCLKNLHLDSILANDEEIAHTIDDINALGRNGRPETVLSTRTSAGFRTLAERAEEIVKNGTHDSMAPTSKLLLTNKDLPPLPESASADKVSAMNSTDGKQSYLSGSVSAPSDLGFMDPARPPSALVRQRSPTSAEEVNQMLPPEMNPITRGKRSVVISSAGSNVPVDLTIPSEAHTTEIITRDPLRRMSKSIDWTSSRDATDGTRGIDIGSLIDVDTSASITTEAATGVRKAHSHHLRKLSRRSIIGSLSRKIKLTSRNNDDGTRSALPSPAVGSDNSLPHKPGDRYPTTSLTPPINVPLDEVRSFFSDDSSERNRRSNTRLSKRFTERFKPNKTKTLRLDSTGTRNGFDGSNTTRATTSLDIAPRTSYDAGSMNSERERAMSSASHLYDGVGMGKAEFHFKRFGEKLRHFIAKSGELIRSFSGRSRAQRPERAGEDWLSDSLFSGV</sequence>
<feature type="compositionally biased region" description="Polar residues" evidence="1">
    <location>
        <begin position="441"/>
        <end position="450"/>
    </location>
</feature>
<accession>A0A3M7DV43</accession>
<feature type="region of interest" description="Disordered" evidence="1">
    <location>
        <begin position="809"/>
        <end position="883"/>
    </location>
</feature>
<feature type="compositionally biased region" description="Low complexity" evidence="1">
    <location>
        <begin position="44"/>
        <end position="59"/>
    </location>
</feature>
<protein>
    <submittedName>
        <fullName evidence="2">Uncharacterized protein</fullName>
    </submittedName>
</protein>
<feature type="region of interest" description="Disordered" evidence="1">
    <location>
        <begin position="911"/>
        <end position="934"/>
    </location>
</feature>
<evidence type="ECO:0000256" key="1">
    <source>
        <dbReference type="SAM" id="MobiDB-lite"/>
    </source>
</evidence>
<feature type="compositionally biased region" description="Polar residues" evidence="1">
    <location>
        <begin position="778"/>
        <end position="795"/>
    </location>
</feature>
<dbReference type="Proteomes" id="UP000269276">
    <property type="component" value="Unassembled WGS sequence"/>
</dbReference>
<feature type="compositionally biased region" description="Polar residues" evidence="1">
    <location>
        <begin position="186"/>
        <end position="206"/>
    </location>
</feature>
<feature type="region of interest" description="Disordered" evidence="1">
    <location>
        <begin position="426"/>
        <end position="462"/>
    </location>
</feature>
<feature type="compositionally biased region" description="Polar residues" evidence="1">
    <location>
        <begin position="991"/>
        <end position="1002"/>
    </location>
</feature>
<gene>
    <name evidence="2" type="ORF">D0863_07598</name>
</gene>
<feature type="region of interest" description="Disordered" evidence="1">
    <location>
        <begin position="97"/>
        <end position="285"/>
    </location>
</feature>
<reference evidence="2 3" key="1">
    <citation type="journal article" date="2018" name="BMC Genomics">
        <title>Genomic evidence for intraspecific hybridization in a clonal and extremely halotolerant yeast.</title>
        <authorList>
            <person name="Gostincar C."/>
            <person name="Stajich J.E."/>
            <person name="Zupancic J."/>
            <person name="Zalar P."/>
            <person name="Gunde-Cimerman N."/>
        </authorList>
    </citation>
    <scope>NUCLEOTIDE SEQUENCE [LARGE SCALE GENOMIC DNA]</scope>
    <source>
        <strain evidence="2 3">EXF-2682</strain>
    </source>
</reference>
<organism evidence="2 3">
    <name type="scientific">Hortaea werneckii</name>
    <name type="common">Black yeast</name>
    <name type="synonym">Cladosporium werneckii</name>
    <dbReference type="NCBI Taxonomy" id="91943"/>
    <lineage>
        <taxon>Eukaryota</taxon>
        <taxon>Fungi</taxon>
        <taxon>Dikarya</taxon>
        <taxon>Ascomycota</taxon>
        <taxon>Pezizomycotina</taxon>
        <taxon>Dothideomycetes</taxon>
        <taxon>Dothideomycetidae</taxon>
        <taxon>Mycosphaerellales</taxon>
        <taxon>Teratosphaeriaceae</taxon>
        <taxon>Hortaea</taxon>
    </lineage>
</organism>
<feature type="compositionally biased region" description="Polar residues" evidence="1">
    <location>
        <begin position="841"/>
        <end position="851"/>
    </location>
</feature>
<name>A0A3M7DV43_HORWE</name>
<feature type="region of interest" description="Disordered" evidence="1">
    <location>
        <begin position="1546"/>
        <end position="1596"/>
    </location>
</feature>
<feature type="region of interest" description="Disordered" evidence="1">
    <location>
        <begin position="981"/>
        <end position="1046"/>
    </location>
</feature>
<feature type="compositionally biased region" description="Polar residues" evidence="1">
    <location>
        <begin position="1330"/>
        <end position="1347"/>
    </location>
</feature>
<dbReference type="OrthoDB" id="3922633at2759"/>
<evidence type="ECO:0000313" key="3">
    <source>
        <dbReference type="Proteomes" id="UP000269276"/>
    </source>
</evidence>
<dbReference type="VEuPathDB" id="FungiDB:BTJ68_09253"/>
<feature type="region of interest" description="Disordered" evidence="1">
    <location>
        <begin position="1494"/>
        <end position="1534"/>
    </location>
</feature>
<feature type="region of interest" description="Disordered" evidence="1">
    <location>
        <begin position="744"/>
        <end position="795"/>
    </location>
</feature>
<feature type="region of interest" description="Disordered" evidence="1">
    <location>
        <begin position="678"/>
        <end position="698"/>
    </location>
</feature>
<feature type="compositionally biased region" description="Polar residues" evidence="1">
    <location>
        <begin position="1578"/>
        <end position="1596"/>
    </location>
</feature>
<feature type="compositionally biased region" description="Polar residues" evidence="1">
    <location>
        <begin position="114"/>
        <end position="157"/>
    </location>
</feature>
<feature type="compositionally biased region" description="Pro residues" evidence="1">
    <location>
        <begin position="222"/>
        <end position="234"/>
    </location>
</feature>